<dbReference type="SUPFAM" id="SSF46785">
    <property type="entry name" value="Winged helix' DNA-binding domain"/>
    <property type="match status" value="1"/>
</dbReference>
<keyword evidence="3" id="KW-0804">Transcription</keyword>
<dbReference type="PRINTS" id="PR00598">
    <property type="entry name" value="HTHMARR"/>
</dbReference>
<dbReference type="InterPro" id="IPR000835">
    <property type="entry name" value="HTH_MarR-typ"/>
</dbReference>
<evidence type="ECO:0000259" key="4">
    <source>
        <dbReference type="PROSITE" id="PS50995"/>
    </source>
</evidence>
<comment type="caution">
    <text evidence="5">The sequence shown here is derived from an EMBL/GenBank/DDBJ whole genome shotgun (WGS) entry which is preliminary data.</text>
</comment>
<dbReference type="InterPro" id="IPR036388">
    <property type="entry name" value="WH-like_DNA-bd_sf"/>
</dbReference>
<dbReference type="SMART" id="SM00347">
    <property type="entry name" value="HTH_MARR"/>
    <property type="match status" value="1"/>
</dbReference>
<gene>
    <name evidence="5" type="ORF">EDC24_2046</name>
</gene>
<evidence type="ECO:0000256" key="2">
    <source>
        <dbReference type="ARBA" id="ARBA00023125"/>
    </source>
</evidence>
<dbReference type="Gene3D" id="1.10.10.10">
    <property type="entry name" value="Winged helix-like DNA-binding domain superfamily/Winged helix DNA-binding domain"/>
    <property type="match status" value="1"/>
</dbReference>
<evidence type="ECO:0000256" key="1">
    <source>
        <dbReference type="ARBA" id="ARBA00023015"/>
    </source>
</evidence>
<dbReference type="PROSITE" id="PS50995">
    <property type="entry name" value="HTH_MARR_2"/>
    <property type="match status" value="1"/>
</dbReference>
<dbReference type="InterPro" id="IPR036390">
    <property type="entry name" value="WH_DNA-bd_sf"/>
</dbReference>
<dbReference type="AlphaFoldDB" id="A0A3N5B335"/>
<proteinExistence type="predicted"/>
<keyword evidence="1" id="KW-0805">Transcription regulation</keyword>
<name>A0A3N5B335_9BACI</name>
<organism evidence="5 6">
    <name type="scientific">Aquisalibacillus elongatus</name>
    <dbReference type="NCBI Taxonomy" id="485577"/>
    <lineage>
        <taxon>Bacteria</taxon>
        <taxon>Bacillati</taxon>
        <taxon>Bacillota</taxon>
        <taxon>Bacilli</taxon>
        <taxon>Bacillales</taxon>
        <taxon>Bacillaceae</taxon>
        <taxon>Aquisalibacillus</taxon>
    </lineage>
</organism>
<dbReference type="RefSeq" id="WP_124222162.1">
    <property type="nucleotide sequence ID" value="NZ_RKRF01000010.1"/>
</dbReference>
<dbReference type="OrthoDB" id="3254893at2"/>
<evidence type="ECO:0000256" key="3">
    <source>
        <dbReference type="ARBA" id="ARBA00023163"/>
    </source>
</evidence>
<accession>A0A3N5B335</accession>
<feature type="domain" description="HTH marR-type" evidence="4">
    <location>
        <begin position="5"/>
        <end position="140"/>
    </location>
</feature>
<evidence type="ECO:0000313" key="6">
    <source>
        <dbReference type="Proteomes" id="UP000276443"/>
    </source>
</evidence>
<evidence type="ECO:0000313" key="5">
    <source>
        <dbReference type="EMBL" id="RPF52056.1"/>
    </source>
</evidence>
<dbReference type="Proteomes" id="UP000276443">
    <property type="component" value="Unassembled WGS sequence"/>
</dbReference>
<protein>
    <submittedName>
        <fullName evidence="5">MarR family transcriptional regulator</fullName>
    </submittedName>
</protein>
<keyword evidence="2" id="KW-0238">DNA-binding</keyword>
<dbReference type="PANTHER" id="PTHR42756">
    <property type="entry name" value="TRANSCRIPTIONAL REGULATOR, MARR"/>
    <property type="match status" value="1"/>
</dbReference>
<dbReference type="Pfam" id="PF01047">
    <property type="entry name" value="MarR"/>
    <property type="match status" value="1"/>
</dbReference>
<dbReference type="GO" id="GO:0003700">
    <property type="term" value="F:DNA-binding transcription factor activity"/>
    <property type="evidence" value="ECO:0007669"/>
    <property type="project" value="InterPro"/>
</dbReference>
<dbReference type="EMBL" id="RKRF01000010">
    <property type="protein sequence ID" value="RPF52056.1"/>
    <property type="molecule type" value="Genomic_DNA"/>
</dbReference>
<dbReference type="GO" id="GO:0003677">
    <property type="term" value="F:DNA binding"/>
    <property type="evidence" value="ECO:0007669"/>
    <property type="project" value="UniProtKB-KW"/>
</dbReference>
<sequence>MSTPTNDLVNQVLTALPYIPKKIFGPYHVLETGDLHPSHFHILHTVEQSGPIQMSDIAQSLSINKSNLTPLIQKLLNHGYIEKEKSTHDRRITYVSLTEDGNQFLCEQKERLEQVVEGRLSTLSKDDQRQLKEAFQSISTILSALD</sequence>
<keyword evidence="6" id="KW-1185">Reference proteome</keyword>
<reference evidence="5 6" key="1">
    <citation type="submission" date="2018-11" db="EMBL/GenBank/DDBJ databases">
        <title>Genomic Encyclopedia of Type Strains, Phase IV (KMG-IV): sequencing the most valuable type-strain genomes for metagenomic binning, comparative biology and taxonomic classification.</title>
        <authorList>
            <person name="Goeker M."/>
        </authorList>
    </citation>
    <scope>NUCLEOTIDE SEQUENCE [LARGE SCALE GENOMIC DNA]</scope>
    <source>
        <strain evidence="5 6">DSM 18090</strain>
    </source>
</reference>
<dbReference type="PANTHER" id="PTHR42756:SF1">
    <property type="entry name" value="TRANSCRIPTIONAL REPRESSOR OF EMRAB OPERON"/>
    <property type="match status" value="1"/>
</dbReference>